<gene>
    <name evidence="7" type="primary">luxQ</name>
    <name evidence="7" type="ORF">GAK29_03494</name>
</gene>
<evidence type="ECO:0000256" key="4">
    <source>
        <dbReference type="ARBA" id="ARBA00022679"/>
    </source>
</evidence>
<dbReference type="InterPro" id="IPR036097">
    <property type="entry name" value="HisK_dim/P_sf"/>
</dbReference>
<evidence type="ECO:0000256" key="2">
    <source>
        <dbReference type="ARBA" id="ARBA00012438"/>
    </source>
</evidence>
<dbReference type="PANTHER" id="PTHR43047">
    <property type="entry name" value="TWO-COMPONENT HISTIDINE PROTEIN KINASE"/>
    <property type="match status" value="1"/>
</dbReference>
<evidence type="ECO:0000256" key="3">
    <source>
        <dbReference type="ARBA" id="ARBA00022553"/>
    </source>
</evidence>
<dbReference type="InterPro" id="IPR036890">
    <property type="entry name" value="HATPase_C_sf"/>
</dbReference>
<dbReference type="SMART" id="SM00387">
    <property type="entry name" value="HATPase_c"/>
    <property type="match status" value="1"/>
</dbReference>
<feature type="domain" description="Histidine kinase" evidence="6">
    <location>
        <begin position="186"/>
        <end position="406"/>
    </location>
</feature>
<dbReference type="SUPFAM" id="SSF47384">
    <property type="entry name" value="Homodimeric domain of signal transducing histidine kinase"/>
    <property type="match status" value="1"/>
</dbReference>
<dbReference type="AlphaFoldDB" id="A0A833PAH1"/>
<dbReference type="PROSITE" id="PS50109">
    <property type="entry name" value="HIS_KIN"/>
    <property type="match status" value="1"/>
</dbReference>
<evidence type="ECO:0000313" key="7">
    <source>
        <dbReference type="EMBL" id="KAF1020964.1"/>
    </source>
</evidence>
<evidence type="ECO:0000313" key="8">
    <source>
        <dbReference type="Proteomes" id="UP000490535"/>
    </source>
</evidence>
<dbReference type="PRINTS" id="PR00344">
    <property type="entry name" value="BCTRLSENSOR"/>
</dbReference>
<dbReference type="GO" id="GO:0009927">
    <property type="term" value="F:histidine phosphotransfer kinase activity"/>
    <property type="evidence" value="ECO:0007669"/>
    <property type="project" value="TreeGrafter"/>
</dbReference>
<comment type="caution">
    <text evidence="7">The sequence shown here is derived from an EMBL/GenBank/DDBJ whole genome shotgun (WGS) entry which is preliminary data.</text>
</comment>
<dbReference type="InterPro" id="IPR004358">
    <property type="entry name" value="Sig_transdc_His_kin-like_C"/>
</dbReference>
<proteinExistence type="predicted"/>
<name>A0A833PAH1_ACIBZ</name>
<dbReference type="InterPro" id="IPR005467">
    <property type="entry name" value="His_kinase_dom"/>
</dbReference>
<dbReference type="InterPro" id="IPR003594">
    <property type="entry name" value="HATPase_dom"/>
</dbReference>
<accession>A0A833PAH1</accession>
<dbReference type="PANTHER" id="PTHR43047:SF72">
    <property type="entry name" value="OSMOSENSING HISTIDINE PROTEIN KINASE SLN1"/>
    <property type="match status" value="1"/>
</dbReference>
<organism evidence="7 8">
    <name type="scientific">Acinetobacter bereziniae</name>
    <name type="common">Acinetobacter genomosp. 10</name>
    <dbReference type="NCBI Taxonomy" id="106648"/>
    <lineage>
        <taxon>Bacteria</taxon>
        <taxon>Pseudomonadati</taxon>
        <taxon>Pseudomonadota</taxon>
        <taxon>Gammaproteobacteria</taxon>
        <taxon>Moraxellales</taxon>
        <taxon>Moraxellaceae</taxon>
        <taxon>Acinetobacter</taxon>
    </lineage>
</organism>
<dbReference type="EC" id="2.7.13.3" evidence="2"/>
<dbReference type="Gene3D" id="3.30.565.10">
    <property type="entry name" value="Histidine kinase-like ATPase, C-terminal domain"/>
    <property type="match status" value="1"/>
</dbReference>
<dbReference type="GO" id="GO:0000155">
    <property type="term" value="F:phosphorelay sensor kinase activity"/>
    <property type="evidence" value="ECO:0007669"/>
    <property type="project" value="InterPro"/>
</dbReference>
<sequence>MKLEFLESHQTEQLSACRLSLILGVYTPDNKIERYLRVARAILNVENAFFAFHSEPYAWVADCDCDFVAAYTSQKSDDLPNFQNDLIVENSHPNYQEFSSYLRELDIQHKRLICYDFKLDDNQSIAHVYFYDDGFENFTSKQELLLEELSSGLVTILQRKSESQDYYELYEQERALNFSKTKFFQVIAHDLRAPFHGLIGFSDVLANERETLDEDNIHNIAQYLHDTLQSTYSLLENLLNWAMSEGGRFVYHPINFKLKQTTKIVYDVLQPLAVNKNIQLVENVAEDLTVFADMNMVTSILQNLVSNALKFTQTDGSGKVTISAQPVRNRIEIIIHDTGLGMTQAQIEQIFEPQLKASIKGTIGEQGTGLGLVLCKRFVDLNHGEISVSSQTGEGTTFVVALPAAKNAYQSLVSTDLKSDKVKIF</sequence>
<dbReference type="Proteomes" id="UP000490535">
    <property type="component" value="Unassembled WGS sequence"/>
</dbReference>
<dbReference type="Pfam" id="PF00512">
    <property type="entry name" value="HisKA"/>
    <property type="match status" value="1"/>
</dbReference>
<dbReference type="Gene3D" id="1.10.287.130">
    <property type="match status" value="1"/>
</dbReference>
<dbReference type="EMBL" id="WNDP01000112">
    <property type="protein sequence ID" value="KAF1020964.1"/>
    <property type="molecule type" value="Genomic_DNA"/>
</dbReference>
<dbReference type="SMART" id="SM00388">
    <property type="entry name" value="HisKA"/>
    <property type="match status" value="1"/>
</dbReference>
<keyword evidence="3" id="KW-0597">Phosphoprotein</keyword>
<dbReference type="GO" id="GO:0005886">
    <property type="term" value="C:plasma membrane"/>
    <property type="evidence" value="ECO:0007669"/>
    <property type="project" value="TreeGrafter"/>
</dbReference>
<reference evidence="8" key="1">
    <citation type="journal article" date="2020" name="MBio">
        <title>Horizontal gene transfer to a defensive symbiont with a reduced genome amongst a multipartite beetle microbiome.</title>
        <authorList>
            <person name="Waterworth S.C."/>
            <person name="Florez L.V."/>
            <person name="Rees E.R."/>
            <person name="Hertweck C."/>
            <person name="Kaltenpoth M."/>
            <person name="Kwan J.C."/>
        </authorList>
    </citation>
    <scope>NUCLEOTIDE SEQUENCE [LARGE SCALE GENOMIC DNA]</scope>
</reference>
<dbReference type="CDD" id="cd00082">
    <property type="entry name" value="HisKA"/>
    <property type="match status" value="1"/>
</dbReference>
<comment type="catalytic activity">
    <reaction evidence="1">
        <text>ATP + protein L-histidine = ADP + protein N-phospho-L-histidine.</text>
        <dbReference type="EC" id="2.7.13.3"/>
    </reaction>
</comment>
<evidence type="ECO:0000259" key="6">
    <source>
        <dbReference type="PROSITE" id="PS50109"/>
    </source>
</evidence>
<evidence type="ECO:0000256" key="5">
    <source>
        <dbReference type="ARBA" id="ARBA00022777"/>
    </source>
</evidence>
<keyword evidence="5 7" id="KW-0418">Kinase</keyword>
<dbReference type="SUPFAM" id="SSF55874">
    <property type="entry name" value="ATPase domain of HSP90 chaperone/DNA topoisomerase II/histidine kinase"/>
    <property type="match status" value="1"/>
</dbReference>
<keyword evidence="4" id="KW-0808">Transferase</keyword>
<protein>
    <recommendedName>
        <fullName evidence="2">histidine kinase</fullName>
        <ecNumber evidence="2">2.7.13.3</ecNumber>
    </recommendedName>
</protein>
<dbReference type="InterPro" id="IPR003661">
    <property type="entry name" value="HisK_dim/P_dom"/>
</dbReference>
<evidence type="ECO:0000256" key="1">
    <source>
        <dbReference type="ARBA" id="ARBA00000085"/>
    </source>
</evidence>
<dbReference type="Pfam" id="PF02518">
    <property type="entry name" value="HATPase_c"/>
    <property type="match status" value="1"/>
</dbReference>